<dbReference type="EMBL" id="CP102487">
    <property type="protein sequence ID" value="UUX60192.1"/>
    <property type="molecule type" value="Genomic_DNA"/>
</dbReference>
<dbReference type="RefSeq" id="WP_257746177.1">
    <property type="nucleotide sequence ID" value="NZ_CP102487.1"/>
</dbReference>
<evidence type="ECO:0000256" key="1">
    <source>
        <dbReference type="SAM" id="Phobius"/>
    </source>
</evidence>
<evidence type="ECO:0008006" key="4">
    <source>
        <dbReference type="Google" id="ProtNLM"/>
    </source>
</evidence>
<name>A0AA95BTB3_9MICC</name>
<sequence>MKEIMRHKLTATMFVFAVLMVSCTIIAVDAYPVPVAVLWVAFTVTLGFAVVAIRRDIKHG</sequence>
<protein>
    <recommendedName>
        <fullName evidence="4">Lipoprotein</fullName>
    </recommendedName>
</protein>
<proteinExistence type="predicted"/>
<accession>A0AA95BTB3</accession>
<keyword evidence="1" id="KW-1133">Transmembrane helix</keyword>
<evidence type="ECO:0000313" key="2">
    <source>
        <dbReference type="EMBL" id="UUX60192.1"/>
    </source>
</evidence>
<feature type="transmembrane region" description="Helical" evidence="1">
    <location>
        <begin position="33"/>
        <end position="53"/>
    </location>
</feature>
<reference evidence="2" key="1">
    <citation type="journal article" date="2022" name="Pest Manag. Sci.">
        <title>Glutamicibacter halophytocola-mediated host fitness of potato tuber moth on Solanaceae crops.</title>
        <authorList>
            <person name="Wang W."/>
            <person name="Xiao G."/>
            <person name="Du G."/>
            <person name="Chang L."/>
            <person name="Yang Y."/>
            <person name="Ye J."/>
            <person name="Chen B."/>
        </authorList>
    </citation>
    <scope>NUCLEOTIDE SEQUENCE</scope>
    <source>
        <strain evidence="2">S2</strain>
    </source>
</reference>
<keyword evidence="1" id="KW-0472">Membrane</keyword>
<evidence type="ECO:0000313" key="3">
    <source>
        <dbReference type="Proteomes" id="UP001060018"/>
    </source>
</evidence>
<keyword evidence="1" id="KW-0812">Transmembrane</keyword>
<gene>
    <name evidence="2" type="ORF">NUH22_06150</name>
</gene>
<dbReference type="PROSITE" id="PS51257">
    <property type="entry name" value="PROKAR_LIPOPROTEIN"/>
    <property type="match status" value="1"/>
</dbReference>
<organism evidence="2 3">
    <name type="scientific">Glutamicibacter halophytocola</name>
    <dbReference type="NCBI Taxonomy" id="1933880"/>
    <lineage>
        <taxon>Bacteria</taxon>
        <taxon>Bacillati</taxon>
        <taxon>Actinomycetota</taxon>
        <taxon>Actinomycetes</taxon>
        <taxon>Micrococcales</taxon>
        <taxon>Micrococcaceae</taxon>
        <taxon>Glutamicibacter</taxon>
    </lineage>
</organism>
<dbReference type="AlphaFoldDB" id="A0AA95BTB3"/>
<dbReference type="Proteomes" id="UP001060018">
    <property type="component" value="Chromosome"/>
</dbReference>